<keyword evidence="6 8" id="KW-1133">Transmembrane helix</keyword>
<protein>
    <recommendedName>
        <fullName evidence="8">Probable membrane transporter protein</fullName>
    </recommendedName>
</protein>
<comment type="subcellular location">
    <subcellularLocation>
        <location evidence="1 8">Cell membrane</location>
        <topology evidence="1 8">Multi-pass membrane protein</topology>
    </subcellularLocation>
</comment>
<dbReference type="PANTHER" id="PTHR30269:SF0">
    <property type="entry name" value="MEMBRANE TRANSPORTER PROTEIN YFCA-RELATED"/>
    <property type="match status" value="1"/>
</dbReference>
<dbReference type="GO" id="GO:0005886">
    <property type="term" value="C:plasma membrane"/>
    <property type="evidence" value="ECO:0007669"/>
    <property type="project" value="UniProtKB-SubCell"/>
</dbReference>
<keyword evidence="10" id="KW-1185">Reference proteome</keyword>
<keyword evidence="4 8" id="KW-1003">Cell membrane</keyword>
<gene>
    <name evidence="9" type="ORF">Sru01_50810</name>
</gene>
<dbReference type="Proteomes" id="UP000655287">
    <property type="component" value="Unassembled WGS sequence"/>
</dbReference>
<evidence type="ECO:0000256" key="1">
    <source>
        <dbReference type="ARBA" id="ARBA00004651"/>
    </source>
</evidence>
<reference evidence="9" key="1">
    <citation type="submission" date="2021-01" db="EMBL/GenBank/DDBJ databases">
        <title>Whole genome shotgun sequence of Sphaerisporangium rufum NBRC 109079.</title>
        <authorList>
            <person name="Komaki H."/>
            <person name="Tamura T."/>
        </authorList>
    </citation>
    <scope>NUCLEOTIDE SEQUENCE</scope>
    <source>
        <strain evidence="9">NBRC 109079</strain>
    </source>
</reference>
<dbReference type="AlphaFoldDB" id="A0A919V1U6"/>
<keyword evidence="3" id="KW-0813">Transport</keyword>
<evidence type="ECO:0000256" key="3">
    <source>
        <dbReference type="ARBA" id="ARBA00022448"/>
    </source>
</evidence>
<dbReference type="InterPro" id="IPR052017">
    <property type="entry name" value="TSUP"/>
</dbReference>
<dbReference type="EMBL" id="BOOU01000068">
    <property type="protein sequence ID" value="GII80099.1"/>
    <property type="molecule type" value="Genomic_DNA"/>
</dbReference>
<feature type="transmembrane region" description="Helical" evidence="8">
    <location>
        <begin position="75"/>
        <end position="96"/>
    </location>
</feature>
<dbReference type="InterPro" id="IPR002781">
    <property type="entry name" value="TM_pro_TauE-like"/>
</dbReference>
<evidence type="ECO:0000313" key="10">
    <source>
        <dbReference type="Proteomes" id="UP000655287"/>
    </source>
</evidence>
<organism evidence="9 10">
    <name type="scientific">Sphaerisporangium rufum</name>
    <dbReference type="NCBI Taxonomy" id="1381558"/>
    <lineage>
        <taxon>Bacteria</taxon>
        <taxon>Bacillati</taxon>
        <taxon>Actinomycetota</taxon>
        <taxon>Actinomycetes</taxon>
        <taxon>Streptosporangiales</taxon>
        <taxon>Streptosporangiaceae</taxon>
        <taxon>Sphaerisporangium</taxon>
    </lineage>
</organism>
<feature type="transmembrane region" description="Helical" evidence="8">
    <location>
        <begin position="201"/>
        <end position="218"/>
    </location>
</feature>
<accession>A0A919V1U6</accession>
<feature type="transmembrane region" description="Helical" evidence="8">
    <location>
        <begin position="44"/>
        <end position="63"/>
    </location>
</feature>
<keyword evidence="5 8" id="KW-0812">Transmembrane</keyword>
<name>A0A919V1U6_9ACTN</name>
<comment type="caution">
    <text evidence="9">The sequence shown here is derived from an EMBL/GenBank/DDBJ whole genome shotgun (WGS) entry which is preliminary data.</text>
</comment>
<dbReference type="Pfam" id="PF01925">
    <property type="entry name" value="TauE"/>
    <property type="match status" value="1"/>
</dbReference>
<proteinExistence type="inferred from homology"/>
<evidence type="ECO:0000256" key="4">
    <source>
        <dbReference type="ARBA" id="ARBA00022475"/>
    </source>
</evidence>
<dbReference type="PANTHER" id="PTHR30269">
    <property type="entry name" value="TRANSMEMBRANE PROTEIN YFCA"/>
    <property type="match status" value="1"/>
</dbReference>
<feature type="transmembrane region" description="Helical" evidence="8">
    <location>
        <begin position="139"/>
        <end position="164"/>
    </location>
</feature>
<feature type="transmembrane region" description="Helical" evidence="8">
    <location>
        <begin position="12"/>
        <end position="37"/>
    </location>
</feature>
<evidence type="ECO:0000256" key="8">
    <source>
        <dbReference type="RuleBase" id="RU363041"/>
    </source>
</evidence>
<evidence type="ECO:0000313" key="9">
    <source>
        <dbReference type="EMBL" id="GII80099.1"/>
    </source>
</evidence>
<keyword evidence="7 8" id="KW-0472">Membrane</keyword>
<comment type="similarity">
    <text evidence="2 8">Belongs to the 4-toluene sulfonate uptake permease (TSUP) (TC 2.A.102) family.</text>
</comment>
<sequence>MLGVFTEVLGLVAVGVAAGVVSTVVSLASIVSYPALLAFGLPPLTANVTNTIALLFTGMGAAAGSRPELVGQGPLIRRLGVATALGGAVGAALLLVTPARAFEVIAPWLIAAASLLLLLREPRPGQAGLGGENGRPLRAAVFGVSIYTGYFGAAGGIIMLAVLATALDRSLARVNAVKNVVAAFANAVAAVGFAFFGPVDWGAVAPLGAGFLLGGRLGPMIVRRMPGQSLRILAAVCGLAVAAKLGYDAYQS</sequence>
<feature type="transmembrane region" description="Helical" evidence="8">
    <location>
        <begin position="101"/>
        <end position="119"/>
    </location>
</feature>
<evidence type="ECO:0000256" key="6">
    <source>
        <dbReference type="ARBA" id="ARBA00022989"/>
    </source>
</evidence>
<evidence type="ECO:0000256" key="7">
    <source>
        <dbReference type="ARBA" id="ARBA00023136"/>
    </source>
</evidence>
<feature type="transmembrane region" description="Helical" evidence="8">
    <location>
        <begin position="176"/>
        <end position="195"/>
    </location>
</feature>
<evidence type="ECO:0000256" key="2">
    <source>
        <dbReference type="ARBA" id="ARBA00009142"/>
    </source>
</evidence>
<evidence type="ECO:0000256" key="5">
    <source>
        <dbReference type="ARBA" id="ARBA00022692"/>
    </source>
</evidence>